<dbReference type="EMBL" id="CP016591">
    <property type="protein sequence ID" value="ANY19490.1"/>
    <property type="molecule type" value="Genomic_DNA"/>
</dbReference>
<feature type="transmembrane region" description="Helical" evidence="1">
    <location>
        <begin position="209"/>
        <end position="229"/>
    </location>
</feature>
<protein>
    <submittedName>
        <fullName evidence="2">Uncharacterized protein</fullName>
    </submittedName>
</protein>
<accession>A0A1B2ABG0</accession>
<dbReference type="AlphaFoldDB" id="A0A1B2ABG0"/>
<gene>
    <name evidence="2" type="ORF">A6F68_00965</name>
</gene>
<dbReference type="Proteomes" id="UP000092932">
    <property type="component" value="Chromosome"/>
</dbReference>
<keyword evidence="1" id="KW-1133">Transmembrane helix</keyword>
<evidence type="ECO:0000256" key="1">
    <source>
        <dbReference type="SAM" id="Phobius"/>
    </source>
</evidence>
<feature type="transmembrane region" description="Helical" evidence="1">
    <location>
        <begin position="85"/>
        <end position="103"/>
    </location>
</feature>
<keyword evidence="1" id="KW-0472">Membrane</keyword>
<dbReference type="KEGG" id="ado:A6F68_00965"/>
<feature type="transmembrane region" description="Helical" evidence="1">
    <location>
        <begin position="153"/>
        <end position="172"/>
    </location>
</feature>
<dbReference type="STRING" id="692370.A6F68_00965"/>
<name>A0A1B2ABG0_9SPHN</name>
<organism evidence="2 3">
    <name type="scientific">Tsuneonella dongtanensis</name>
    <dbReference type="NCBI Taxonomy" id="692370"/>
    <lineage>
        <taxon>Bacteria</taxon>
        <taxon>Pseudomonadati</taxon>
        <taxon>Pseudomonadota</taxon>
        <taxon>Alphaproteobacteria</taxon>
        <taxon>Sphingomonadales</taxon>
        <taxon>Erythrobacteraceae</taxon>
        <taxon>Tsuneonella</taxon>
    </lineage>
</organism>
<dbReference type="RefSeq" id="WP_067676949.1">
    <property type="nucleotide sequence ID" value="NZ_CP016591.1"/>
</dbReference>
<sequence length="261" mass="28836">MATLASGSAPVSTERAERKFFFIMACVMSALIIAGFSFNLAMGRSSFSLPWFYHFHAWVMLAWIGLYLAQNALIFRGNGALHRKLGWLSLPLIPLVAIMAILITRTSLQTTGGPFFFDQNQFLISNSAGLGVFLTLAIWAIVVRANTGWHRRLMFTGFAILLGPGLGRLLPMPLLMPYAWWIGSIVVPMLFPVMGMIADKRRYGTIHPAWFWGVGLVVGVQILSDLVAYSEWGLAFTRDFVAGTPGAERPMEAFLPPGFAM</sequence>
<dbReference type="OrthoDB" id="648493at2"/>
<proteinExistence type="predicted"/>
<keyword evidence="1" id="KW-0812">Transmembrane</keyword>
<feature type="transmembrane region" description="Helical" evidence="1">
    <location>
        <begin position="53"/>
        <end position="73"/>
    </location>
</feature>
<dbReference type="PATRIC" id="fig|692370.5.peg.980"/>
<evidence type="ECO:0000313" key="2">
    <source>
        <dbReference type="EMBL" id="ANY19490.1"/>
    </source>
</evidence>
<feature type="transmembrane region" description="Helical" evidence="1">
    <location>
        <begin position="123"/>
        <end position="141"/>
    </location>
</feature>
<feature type="transmembrane region" description="Helical" evidence="1">
    <location>
        <begin position="178"/>
        <end position="197"/>
    </location>
</feature>
<reference evidence="2 3" key="1">
    <citation type="submission" date="2016-07" db="EMBL/GenBank/DDBJ databases">
        <title>Complete genome sequence of Altererythrobacter dongtanensis KCTC 22672, a type strain with esterase isolated from tidal flat.</title>
        <authorList>
            <person name="Cheng H."/>
            <person name="Wu Y.-H."/>
            <person name="Zhou P."/>
            <person name="Huo Y.-Y."/>
            <person name="Wang C.-S."/>
            <person name="Xu X.-W."/>
        </authorList>
    </citation>
    <scope>NUCLEOTIDE SEQUENCE [LARGE SCALE GENOMIC DNA]</scope>
    <source>
        <strain evidence="2 3">KCTC 22672</strain>
    </source>
</reference>
<feature type="transmembrane region" description="Helical" evidence="1">
    <location>
        <begin position="20"/>
        <end position="41"/>
    </location>
</feature>
<evidence type="ECO:0000313" key="3">
    <source>
        <dbReference type="Proteomes" id="UP000092932"/>
    </source>
</evidence>
<keyword evidence="3" id="KW-1185">Reference proteome</keyword>